<dbReference type="PANTHER" id="PTHR15549:SF26">
    <property type="entry name" value="AXIAL BUDDING PATTERN PROTEIN 2-RELATED"/>
    <property type="match status" value="1"/>
</dbReference>
<feature type="chain" id="PRO_5040189773" evidence="7">
    <location>
        <begin position="23"/>
        <end position="441"/>
    </location>
</feature>
<evidence type="ECO:0000256" key="1">
    <source>
        <dbReference type="ARBA" id="ARBA00004167"/>
    </source>
</evidence>
<feature type="region of interest" description="Disordered" evidence="5">
    <location>
        <begin position="305"/>
        <end position="403"/>
    </location>
</feature>
<dbReference type="Proteomes" id="UP001063166">
    <property type="component" value="Unassembled WGS sequence"/>
</dbReference>
<evidence type="ECO:0000256" key="6">
    <source>
        <dbReference type="SAM" id="Phobius"/>
    </source>
</evidence>
<evidence type="ECO:0000256" key="5">
    <source>
        <dbReference type="SAM" id="MobiDB-lite"/>
    </source>
</evidence>
<organism evidence="8 9">
    <name type="scientific">Lyophyllum shimeji</name>
    <name type="common">Hon-shimeji</name>
    <name type="synonym">Tricholoma shimeji</name>
    <dbReference type="NCBI Taxonomy" id="47721"/>
    <lineage>
        <taxon>Eukaryota</taxon>
        <taxon>Fungi</taxon>
        <taxon>Dikarya</taxon>
        <taxon>Basidiomycota</taxon>
        <taxon>Agaricomycotina</taxon>
        <taxon>Agaricomycetes</taxon>
        <taxon>Agaricomycetidae</taxon>
        <taxon>Agaricales</taxon>
        <taxon>Tricholomatineae</taxon>
        <taxon>Lyophyllaceae</taxon>
        <taxon>Lyophyllum</taxon>
    </lineage>
</organism>
<dbReference type="OrthoDB" id="3267813at2759"/>
<dbReference type="InterPro" id="IPR051694">
    <property type="entry name" value="Immunoregulatory_rcpt-like"/>
</dbReference>
<evidence type="ECO:0000256" key="3">
    <source>
        <dbReference type="ARBA" id="ARBA00022989"/>
    </source>
</evidence>
<evidence type="ECO:0000256" key="7">
    <source>
        <dbReference type="SAM" id="SignalP"/>
    </source>
</evidence>
<keyword evidence="4 6" id="KW-0472">Membrane</keyword>
<reference evidence="8" key="1">
    <citation type="submission" date="2022-07" db="EMBL/GenBank/DDBJ databases">
        <title>The genome of Lyophyllum shimeji provides insight into the initial evolution of ectomycorrhizal fungal genome.</title>
        <authorList>
            <person name="Kobayashi Y."/>
            <person name="Shibata T."/>
            <person name="Hirakawa H."/>
            <person name="Shigenobu S."/>
            <person name="Nishiyama T."/>
            <person name="Yamada A."/>
            <person name="Hasebe M."/>
            <person name="Kawaguchi M."/>
        </authorList>
    </citation>
    <scope>NUCLEOTIDE SEQUENCE</scope>
    <source>
        <strain evidence="8">AT787</strain>
    </source>
</reference>
<dbReference type="EMBL" id="BRPK01000011">
    <property type="protein sequence ID" value="GLB42253.1"/>
    <property type="molecule type" value="Genomic_DNA"/>
</dbReference>
<feature type="compositionally biased region" description="Polar residues" evidence="5">
    <location>
        <begin position="361"/>
        <end position="379"/>
    </location>
</feature>
<dbReference type="GO" id="GO:0016020">
    <property type="term" value="C:membrane"/>
    <property type="evidence" value="ECO:0007669"/>
    <property type="project" value="UniProtKB-SubCell"/>
</dbReference>
<keyword evidence="2 6" id="KW-0812">Transmembrane</keyword>
<name>A0A9P3PUH7_LYOSH</name>
<proteinExistence type="predicted"/>
<feature type="region of interest" description="Disordered" evidence="5">
    <location>
        <begin position="236"/>
        <end position="258"/>
    </location>
</feature>
<dbReference type="GO" id="GO:0071944">
    <property type="term" value="C:cell periphery"/>
    <property type="evidence" value="ECO:0007669"/>
    <property type="project" value="UniProtKB-ARBA"/>
</dbReference>
<evidence type="ECO:0000256" key="2">
    <source>
        <dbReference type="ARBA" id="ARBA00022692"/>
    </source>
</evidence>
<protein>
    <submittedName>
        <fullName evidence="8">Uncharacterized protein</fullName>
    </submittedName>
</protein>
<sequence length="441" mass="45695">MTVTLISPAIVTLLALPSLTAAYTWKFESVPQQCSNLTISISGTDGKPPYRVLILPFGPTPLTNNIEARRIIDKQFPGDSTTLSFKLPYPANSQLVAVVTDATKFGSGGTSVAAEVTGSSDSSCFDSTTNVSPLFPFSIEPPNQIVQCVPTRIWWDKSRVQGTPNFLGIIPGGQSFAIPEGQITDVPSQGTGFSWTPSIRGGTTLIIVGGDARGNGTAGSSLNTVSTGFDNVVSCLSDSSPSSTPGSPAGGAYPTNSSGNGVGGGGGGGGNNVGAIVGGVVGGIVALIALGLLLLFFRRRSRVHQKQKERPVDLLNVDEGDESPPGAAQGNNRNELPEYYQPEPFTVPDPTVASTYDGEFGTSSEGRPLSGYTSTSRSGTPDLLSAYGGGSTTTGNGRKGPMRQMRPVNIIQHDDAGPSVPANAEEVETVELPPAYTNIKQ</sequence>
<dbReference type="AlphaFoldDB" id="A0A9P3PUH7"/>
<evidence type="ECO:0000313" key="9">
    <source>
        <dbReference type="Proteomes" id="UP001063166"/>
    </source>
</evidence>
<comment type="subcellular location">
    <subcellularLocation>
        <location evidence="1">Membrane</location>
        <topology evidence="1">Single-pass membrane protein</topology>
    </subcellularLocation>
</comment>
<gene>
    <name evidence="8" type="ORF">LshimejAT787_1102680</name>
</gene>
<comment type="caution">
    <text evidence="8">The sequence shown here is derived from an EMBL/GenBank/DDBJ whole genome shotgun (WGS) entry which is preliminary data.</text>
</comment>
<dbReference type="PANTHER" id="PTHR15549">
    <property type="entry name" value="PAIRED IMMUNOGLOBULIN-LIKE TYPE 2 RECEPTOR"/>
    <property type="match status" value="1"/>
</dbReference>
<keyword evidence="9" id="KW-1185">Reference proteome</keyword>
<feature type="transmembrane region" description="Helical" evidence="6">
    <location>
        <begin position="275"/>
        <end position="297"/>
    </location>
</feature>
<keyword evidence="7" id="KW-0732">Signal</keyword>
<evidence type="ECO:0000256" key="4">
    <source>
        <dbReference type="ARBA" id="ARBA00023136"/>
    </source>
</evidence>
<evidence type="ECO:0000313" key="8">
    <source>
        <dbReference type="EMBL" id="GLB42253.1"/>
    </source>
</evidence>
<feature type="signal peptide" evidence="7">
    <location>
        <begin position="1"/>
        <end position="22"/>
    </location>
</feature>
<feature type="compositionally biased region" description="Low complexity" evidence="5">
    <location>
        <begin position="236"/>
        <end position="251"/>
    </location>
</feature>
<keyword evidence="3 6" id="KW-1133">Transmembrane helix</keyword>
<accession>A0A9P3PUH7</accession>